<dbReference type="EMBL" id="GIBP01006851">
    <property type="protein sequence ID" value="NDV35820.1"/>
    <property type="molecule type" value="Transcribed_RNA"/>
</dbReference>
<dbReference type="AlphaFoldDB" id="A0A6B2LG37"/>
<sequence>MILSELLIIKSNVTITGSLSLFNGPFTLSSVHLFIKGNMNLINNSITLDLNSQVTLIGTLNLINSSLTVIYNTNNLLEGEYPLIKFNSSNIQNVKYLNNNTNCHNQLKISPTSISVLFSSSPCEEQNSTLSVGLIVGITVIVLVIVLGITIVLIKQRTDKKDLKELGLQRWSK</sequence>
<evidence type="ECO:0000313" key="2">
    <source>
        <dbReference type="EMBL" id="NDV35820.1"/>
    </source>
</evidence>
<keyword evidence="1" id="KW-0472">Membrane</keyword>
<reference evidence="2" key="1">
    <citation type="journal article" date="2020" name="J. Eukaryot. Microbiol.">
        <title>De novo Sequencing, Assembly and Annotation of the Transcriptome for the Free-Living Testate Amoeba Arcella intermedia.</title>
        <authorList>
            <person name="Ribeiro G.M."/>
            <person name="Porfirio-Sousa A.L."/>
            <person name="Maurer-Alcala X.X."/>
            <person name="Katz L.A."/>
            <person name="Lahr D.J.G."/>
        </authorList>
    </citation>
    <scope>NUCLEOTIDE SEQUENCE</scope>
</reference>
<name>A0A6B2LG37_9EUKA</name>
<keyword evidence="1" id="KW-0812">Transmembrane</keyword>
<organism evidence="2">
    <name type="scientific">Arcella intermedia</name>
    <dbReference type="NCBI Taxonomy" id="1963864"/>
    <lineage>
        <taxon>Eukaryota</taxon>
        <taxon>Amoebozoa</taxon>
        <taxon>Tubulinea</taxon>
        <taxon>Elardia</taxon>
        <taxon>Arcellinida</taxon>
        <taxon>Sphaerothecina</taxon>
        <taxon>Arcellidae</taxon>
        <taxon>Arcella</taxon>
    </lineage>
</organism>
<evidence type="ECO:0000256" key="1">
    <source>
        <dbReference type="SAM" id="Phobius"/>
    </source>
</evidence>
<keyword evidence="1" id="KW-1133">Transmembrane helix</keyword>
<feature type="transmembrane region" description="Helical" evidence="1">
    <location>
        <begin position="130"/>
        <end position="154"/>
    </location>
</feature>
<protein>
    <submittedName>
        <fullName evidence="2">Uncharacterized protein</fullName>
    </submittedName>
</protein>
<proteinExistence type="predicted"/>
<accession>A0A6B2LG37</accession>